<feature type="domain" description="RING-type" evidence="9">
    <location>
        <begin position="550"/>
        <end position="597"/>
    </location>
</feature>
<evidence type="ECO:0000256" key="7">
    <source>
        <dbReference type="PROSITE-ProRule" id="PRU00175"/>
    </source>
</evidence>
<name>A0A9Q0ASY4_9PEZI</name>
<feature type="compositionally biased region" description="Polar residues" evidence="8">
    <location>
        <begin position="53"/>
        <end position="68"/>
    </location>
</feature>
<keyword evidence="7" id="KW-0862">Zinc</keyword>
<feature type="compositionally biased region" description="Acidic residues" evidence="8">
    <location>
        <begin position="657"/>
        <end position="683"/>
    </location>
</feature>
<organism evidence="12 13">
    <name type="scientific">Neoarthrinium moseri</name>
    <dbReference type="NCBI Taxonomy" id="1658444"/>
    <lineage>
        <taxon>Eukaryota</taxon>
        <taxon>Fungi</taxon>
        <taxon>Dikarya</taxon>
        <taxon>Ascomycota</taxon>
        <taxon>Pezizomycotina</taxon>
        <taxon>Sordariomycetes</taxon>
        <taxon>Xylariomycetidae</taxon>
        <taxon>Amphisphaeriales</taxon>
        <taxon>Apiosporaceae</taxon>
        <taxon>Neoarthrinium</taxon>
    </lineage>
</organism>
<dbReference type="GO" id="GO:0000724">
    <property type="term" value="P:double-strand break repair via homologous recombination"/>
    <property type="evidence" value="ECO:0007669"/>
    <property type="project" value="TreeGrafter"/>
</dbReference>
<dbReference type="InterPro" id="IPR027417">
    <property type="entry name" value="P-loop_NTPase"/>
</dbReference>
<feature type="domain" description="Helicase C-terminal" evidence="11">
    <location>
        <begin position="928"/>
        <end position="1091"/>
    </location>
</feature>
<feature type="region of interest" description="Disordered" evidence="8">
    <location>
        <begin position="619"/>
        <end position="882"/>
    </location>
</feature>
<feature type="compositionally biased region" description="Polar residues" evidence="8">
    <location>
        <begin position="798"/>
        <end position="808"/>
    </location>
</feature>
<feature type="compositionally biased region" description="Basic and acidic residues" evidence="8">
    <location>
        <begin position="846"/>
        <end position="857"/>
    </location>
</feature>
<dbReference type="InterPro" id="IPR001650">
    <property type="entry name" value="Helicase_C-like"/>
</dbReference>
<dbReference type="InterPro" id="IPR000330">
    <property type="entry name" value="SNF2_N"/>
</dbReference>
<dbReference type="InterPro" id="IPR002464">
    <property type="entry name" value="DNA/RNA_helicase_DEAH_CS"/>
</dbReference>
<evidence type="ECO:0000256" key="1">
    <source>
        <dbReference type="ARBA" id="ARBA00004123"/>
    </source>
</evidence>
<dbReference type="PROSITE" id="PS51192">
    <property type="entry name" value="HELICASE_ATP_BIND_1"/>
    <property type="match status" value="1"/>
</dbReference>
<gene>
    <name evidence="12" type="ORF">JX265_004470</name>
</gene>
<keyword evidence="5" id="KW-0347">Helicase</keyword>
<dbReference type="GO" id="GO:0016787">
    <property type="term" value="F:hydrolase activity"/>
    <property type="evidence" value="ECO:0007669"/>
    <property type="project" value="UniProtKB-KW"/>
</dbReference>
<keyword evidence="7" id="KW-0863">Zinc-finger</keyword>
<protein>
    <submittedName>
        <fullName evidence="12">Uncharacterized protein</fullName>
    </submittedName>
</protein>
<dbReference type="Gene3D" id="3.40.50.300">
    <property type="entry name" value="P-loop containing nucleotide triphosphate hydrolases"/>
    <property type="match status" value="2"/>
</dbReference>
<feature type="compositionally biased region" description="Polar residues" evidence="8">
    <location>
        <begin position="1"/>
        <end position="18"/>
    </location>
</feature>
<dbReference type="EMBL" id="JAFIMR010000008">
    <property type="protein sequence ID" value="KAI1875412.1"/>
    <property type="molecule type" value="Genomic_DNA"/>
</dbReference>
<evidence type="ECO:0000313" key="13">
    <source>
        <dbReference type="Proteomes" id="UP000829685"/>
    </source>
</evidence>
<evidence type="ECO:0000313" key="12">
    <source>
        <dbReference type="EMBL" id="KAI1875412.1"/>
    </source>
</evidence>
<dbReference type="SMART" id="SM00487">
    <property type="entry name" value="DEXDc"/>
    <property type="match status" value="1"/>
</dbReference>
<dbReference type="InterPro" id="IPR050628">
    <property type="entry name" value="SNF2_RAD54_helicase_TF"/>
</dbReference>
<dbReference type="PANTHER" id="PTHR45626">
    <property type="entry name" value="TRANSCRIPTION TERMINATION FACTOR 2-RELATED"/>
    <property type="match status" value="1"/>
</dbReference>
<sequence>MDSPTKRQPLQDVSQLHNVNRAPAQQVHDVKSETGERSRDALSGQEQALRANSEAQQNALRQPSSQQDQARRGREIDEIFRGSHQAHFGRSQANPNGAQVQPANPLSGAIVPTTAPVRAFNPPPPLPQSSYDHSQVGIGAIIGSSSADNYGLEDDDDLWGEEAFRWSVRDDDRDIDFIQFLANLPDIDVPPEGRKKKPGALTCKLMPHQRVGLTWLINQEESSVKGGILADTMGLGKTIQALALILARPSNDCAHKTTLIVAPLALLRQWEREIEDKVKFGHKLKTVIVHGQKKKSMTVAKLLSYDVVLTTYGTIASEHNPRKNSKNNKVLLSTRFHRIILDEAHNIKNEKSKSARAISSMRADYRLCMTGTPLMNNLTEVYSLIRFLRIPPYDEWRNFCRDFVKPIKGRSPSLKTRAMRALQALLRGILLQRTATSQIDGKQILQLPELESKVAVTEFDQDQREYYEALQHRLQLKFNRYVKEGTVQKNYSHILVLITRLRQCCCHPHLIKDHGIPEGADITSEEMVKLALKLDDQIVERIKQETEFKCPVCDDITTNPMIIYPCGHYVCGGCFSGLMQVGFTQAIARLDSQSICPTPLCRQEVDPTQVLLHTYFEEAHRSDASEPGSEEEDMEDSDLISESDDADEHGDLKDFIVSDDSEDLDEEDSQLEEEQVKEEDDTIPDLTVGEGRSGQDERERPTSSLKVSASQKEDDSADSDSDDSLPSLSEMWQRADKQKELAKREPTPNTPMRKTLPSKRTVKRNKGSPSTQVKTEDDLGIFSQSSDYFGRRIERSTTKAPRSNQSKTKAIKPEDTDDDMAASNTQGSKRRRISRTKSATSPVSTSRDHQGRADMHTKGGKRKRAGTKVEAKEEDKEKPRSIKLERAKRHKPQTLAELKQASLKNAAAKEKYFKRLRKDWETSAKIDKTMEILRRIRDENPREKTLIFSVFTSFLDLLEIPIDDEGYNYRRYDGSMSNPLREDAVEDFMTKPEVKVMLVSLRAGNAGLNLQAATQVIILEPFWNPYVEDQAIGRAHRLGQEKPVTVHRLVVEDTVEDRILDLQENKRKLVGEVLNSEAARGLSGLSINELAGLFGIGTGGRSGRRR</sequence>
<evidence type="ECO:0000259" key="11">
    <source>
        <dbReference type="PROSITE" id="PS51194"/>
    </source>
</evidence>
<dbReference type="GO" id="GO:0008094">
    <property type="term" value="F:ATP-dependent activity, acting on DNA"/>
    <property type="evidence" value="ECO:0007669"/>
    <property type="project" value="TreeGrafter"/>
</dbReference>
<comment type="subcellular location">
    <subcellularLocation>
        <location evidence="1">Nucleus</location>
    </subcellularLocation>
</comment>
<reference evidence="12" key="1">
    <citation type="submission" date="2021-03" db="EMBL/GenBank/DDBJ databases">
        <title>Revisited historic fungal species revealed as producer of novel bioactive compounds through whole genome sequencing and comparative genomics.</title>
        <authorList>
            <person name="Vignolle G.A."/>
            <person name="Hochenegger N."/>
            <person name="Mach R.L."/>
            <person name="Mach-Aigner A.R."/>
            <person name="Javad Rahimi M."/>
            <person name="Salim K.A."/>
            <person name="Chan C.M."/>
            <person name="Lim L.B.L."/>
            <person name="Cai F."/>
            <person name="Druzhinina I.S."/>
            <person name="U'Ren J.M."/>
            <person name="Derntl C."/>
        </authorList>
    </citation>
    <scope>NUCLEOTIDE SEQUENCE</scope>
    <source>
        <strain evidence="12">TUCIM 5799</strain>
    </source>
</reference>
<dbReference type="InterPro" id="IPR001841">
    <property type="entry name" value="Znf_RING"/>
</dbReference>
<feature type="compositionally biased region" description="Basic and acidic residues" evidence="8">
    <location>
        <begin position="733"/>
        <end position="746"/>
    </location>
</feature>
<feature type="domain" description="Helicase ATP-binding" evidence="10">
    <location>
        <begin position="218"/>
        <end position="391"/>
    </location>
</feature>
<dbReference type="InterPro" id="IPR014001">
    <property type="entry name" value="Helicase_ATP-bd"/>
</dbReference>
<evidence type="ECO:0000256" key="2">
    <source>
        <dbReference type="ARBA" id="ARBA00007025"/>
    </source>
</evidence>
<dbReference type="GO" id="GO:0004386">
    <property type="term" value="F:helicase activity"/>
    <property type="evidence" value="ECO:0007669"/>
    <property type="project" value="UniProtKB-KW"/>
</dbReference>
<dbReference type="SMART" id="SM00490">
    <property type="entry name" value="HELICc"/>
    <property type="match status" value="1"/>
</dbReference>
<dbReference type="Pfam" id="PF00271">
    <property type="entry name" value="Helicase_C"/>
    <property type="match status" value="1"/>
</dbReference>
<dbReference type="GO" id="GO:0005634">
    <property type="term" value="C:nucleus"/>
    <property type="evidence" value="ECO:0007669"/>
    <property type="project" value="UniProtKB-SubCell"/>
</dbReference>
<dbReference type="Proteomes" id="UP000829685">
    <property type="component" value="Unassembled WGS sequence"/>
</dbReference>
<keyword evidence="6" id="KW-0067">ATP-binding</keyword>
<dbReference type="GO" id="GO:0008270">
    <property type="term" value="F:zinc ion binding"/>
    <property type="evidence" value="ECO:0007669"/>
    <property type="project" value="UniProtKB-KW"/>
</dbReference>
<evidence type="ECO:0000259" key="10">
    <source>
        <dbReference type="PROSITE" id="PS51192"/>
    </source>
</evidence>
<proteinExistence type="inferred from homology"/>
<keyword evidence="4" id="KW-0378">Hydrolase</keyword>
<dbReference type="CDD" id="cd18793">
    <property type="entry name" value="SF2_C_SNF"/>
    <property type="match status" value="1"/>
</dbReference>
<evidence type="ECO:0000259" key="9">
    <source>
        <dbReference type="PROSITE" id="PS50089"/>
    </source>
</evidence>
<dbReference type="InterPro" id="IPR013083">
    <property type="entry name" value="Znf_RING/FYVE/PHD"/>
</dbReference>
<dbReference type="AlphaFoldDB" id="A0A9Q0ASY4"/>
<keyword evidence="7" id="KW-0479">Metal-binding</keyword>
<feature type="compositionally biased region" description="Basic residues" evidence="8">
    <location>
        <begin position="756"/>
        <end position="766"/>
    </location>
</feature>
<evidence type="ECO:0000256" key="5">
    <source>
        <dbReference type="ARBA" id="ARBA00022806"/>
    </source>
</evidence>
<dbReference type="PROSITE" id="PS00690">
    <property type="entry name" value="DEAH_ATP_HELICASE"/>
    <property type="match status" value="1"/>
</dbReference>
<accession>A0A9Q0ASY4</accession>
<dbReference type="CDD" id="cd18008">
    <property type="entry name" value="DEXDc_SHPRH-like"/>
    <property type="match status" value="1"/>
</dbReference>
<dbReference type="PANTHER" id="PTHR45626:SF16">
    <property type="entry name" value="ATP-DEPENDENT HELICASE ULS1"/>
    <property type="match status" value="1"/>
</dbReference>
<dbReference type="PROSITE" id="PS51194">
    <property type="entry name" value="HELICASE_CTER"/>
    <property type="match status" value="1"/>
</dbReference>
<keyword evidence="13" id="KW-1185">Reference proteome</keyword>
<dbReference type="Gene3D" id="3.30.40.10">
    <property type="entry name" value="Zinc/RING finger domain, C3HC4 (zinc finger)"/>
    <property type="match status" value="1"/>
</dbReference>
<dbReference type="Pfam" id="PF00176">
    <property type="entry name" value="SNF2-rel_dom"/>
    <property type="match status" value="1"/>
</dbReference>
<feature type="compositionally biased region" description="Acidic residues" evidence="8">
    <location>
        <begin position="628"/>
        <end position="648"/>
    </location>
</feature>
<dbReference type="GO" id="GO:0005524">
    <property type="term" value="F:ATP binding"/>
    <property type="evidence" value="ECO:0007669"/>
    <property type="project" value="UniProtKB-KW"/>
</dbReference>
<evidence type="ECO:0000256" key="6">
    <source>
        <dbReference type="ARBA" id="ARBA00022840"/>
    </source>
</evidence>
<comment type="similarity">
    <text evidence="2">Belongs to the SNF2/RAD54 helicase family.</text>
</comment>
<dbReference type="PROSITE" id="PS50089">
    <property type="entry name" value="ZF_RING_2"/>
    <property type="match status" value="1"/>
</dbReference>
<dbReference type="InterPro" id="IPR049730">
    <property type="entry name" value="SNF2/RAD54-like_C"/>
</dbReference>
<dbReference type="SUPFAM" id="SSF57850">
    <property type="entry name" value="RING/U-box"/>
    <property type="match status" value="1"/>
</dbReference>
<dbReference type="InterPro" id="IPR038718">
    <property type="entry name" value="SNF2-like_sf"/>
</dbReference>
<dbReference type="Gene3D" id="3.40.50.10810">
    <property type="entry name" value="Tandem AAA-ATPase domain"/>
    <property type="match status" value="1"/>
</dbReference>
<comment type="caution">
    <text evidence="12">The sequence shown here is derived from an EMBL/GenBank/DDBJ whole genome shotgun (WGS) entry which is preliminary data.</text>
</comment>
<feature type="compositionally biased region" description="Basic and acidic residues" evidence="8">
    <location>
        <begin position="28"/>
        <end position="40"/>
    </location>
</feature>
<keyword evidence="3" id="KW-0547">Nucleotide-binding</keyword>
<evidence type="ECO:0000256" key="4">
    <source>
        <dbReference type="ARBA" id="ARBA00022801"/>
    </source>
</evidence>
<feature type="region of interest" description="Disordered" evidence="8">
    <location>
        <begin position="1"/>
        <end position="72"/>
    </location>
</feature>
<evidence type="ECO:0000256" key="8">
    <source>
        <dbReference type="SAM" id="MobiDB-lite"/>
    </source>
</evidence>
<dbReference type="GO" id="GO:0005737">
    <property type="term" value="C:cytoplasm"/>
    <property type="evidence" value="ECO:0007669"/>
    <property type="project" value="TreeGrafter"/>
</dbReference>
<feature type="compositionally biased region" description="Basic and acidic residues" evidence="8">
    <location>
        <begin position="867"/>
        <end position="882"/>
    </location>
</feature>
<feature type="compositionally biased region" description="Polar residues" evidence="8">
    <location>
        <begin position="836"/>
        <end position="845"/>
    </location>
</feature>
<dbReference type="SUPFAM" id="SSF52540">
    <property type="entry name" value="P-loop containing nucleoside triphosphate hydrolases"/>
    <property type="match status" value="2"/>
</dbReference>
<evidence type="ECO:0000256" key="3">
    <source>
        <dbReference type="ARBA" id="ARBA00022741"/>
    </source>
</evidence>